<evidence type="ECO:0000256" key="7">
    <source>
        <dbReference type="SAM" id="MobiDB-lite"/>
    </source>
</evidence>
<keyword evidence="3" id="KW-0540">Nuclease</keyword>
<dbReference type="EMBL" id="JAMFTS010000001">
    <property type="protein sequence ID" value="KAJ4820387.1"/>
    <property type="molecule type" value="Genomic_DNA"/>
</dbReference>
<organism evidence="11 12">
    <name type="scientific">Rhynchospora pubera</name>
    <dbReference type="NCBI Taxonomy" id="906938"/>
    <lineage>
        <taxon>Eukaryota</taxon>
        <taxon>Viridiplantae</taxon>
        <taxon>Streptophyta</taxon>
        <taxon>Embryophyta</taxon>
        <taxon>Tracheophyta</taxon>
        <taxon>Spermatophyta</taxon>
        <taxon>Magnoliopsida</taxon>
        <taxon>Liliopsida</taxon>
        <taxon>Poales</taxon>
        <taxon>Cyperaceae</taxon>
        <taxon>Cyperoideae</taxon>
        <taxon>Rhynchosporeae</taxon>
        <taxon>Rhynchospora</taxon>
    </lineage>
</organism>
<evidence type="ECO:0000259" key="9">
    <source>
        <dbReference type="PROSITE" id="PS50879"/>
    </source>
</evidence>
<feature type="compositionally biased region" description="Low complexity" evidence="7">
    <location>
        <begin position="983"/>
        <end position="998"/>
    </location>
</feature>
<dbReference type="InterPro" id="IPR021109">
    <property type="entry name" value="Peptidase_aspartic_dom_sf"/>
</dbReference>
<dbReference type="CDD" id="cd09279">
    <property type="entry name" value="RNase_HI_like"/>
    <property type="match status" value="1"/>
</dbReference>
<reference evidence="11" key="1">
    <citation type="submission" date="2022-08" db="EMBL/GenBank/DDBJ databases">
        <authorList>
            <person name="Marques A."/>
        </authorList>
    </citation>
    <scope>NUCLEOTIDE SEQUENCE</scope>
    <source>
        <strain evidence="11">RhyPub2mFocal</strain>
        <tissue evidence="11">Leaves</tissue>
    </source>
</reference>
<proteinExistence type="predicted"/>
<comment type="caution">
    <text evidence="11">The sequence shown here is derived from an EMBL/GenBank/DDBJ whole genome shotgun (WGS) entry which is preliminary data.</text>
</comment>
<dbReference type="InterPro" id="IPR041577">
    <property type="entry name" value="RT_RNaseH_2"/>
</dbReference>
<dbReference type="InterPro" id="IPR002156">
    <property type="entry name" value="RNaseH_domain"/>
</dbReference>
<dbReference type="GO" id="GO:0003676">
    <property type="term" value="F:nucleic acid binding"/>
    <property type="evidence" value="ECO:0007669"/>
    <property type="project" value="InterPro"/>
</dbReference>
<keyword evidence="2" id="KW-0548">Nucleotidyltransferase</keyword>
<dbReference type="PANTHER" id="PTHR37984">
    <property type="entry name" value="PROTEIN CBG26694"/>
    <property type="match status" value="1"/>
</dbReference>
<evidence type="ECO:0000256" key="1">
    <source>
        <dbReference type="ARBA" id="ARBA00022679"/>
    </source>
</evidence>
<evidence type="ECO:0000256" key="3">
    <source>
        <dbReference type="ARBA" id="ARBA00022722"/>
    </source>
</evidence>
<evidence type="ECO:0000313" key="12">
    <source>
        <dbReference type="Proteomes" id="UP001140206"/>
    </source>
</evidence>
<dbReference type="Gene3D" id="3.30.420.10">
    <property type="entry name" value="Ribonuclease H-like superfamily/Ribonuclease H"/>
    <property type="match status" value="2"/>
</dbReference>
<sequence length="2302" mass="260233">MFIAGGDASGGDKPHHRASYADPKRLSQPSRYEIFHLHAEGSLTNTRISFGPEDCVGVRYPHDDAIVLMLRIHGRRVKRILVDTGSSADVLYFDALRQLNLASYPLTPMDTPLVGFAGDTVIPLGTIDLEVEFGEPPNSVVSRVKFIVVNAPSAYNVILGRKSLNDVGAIASTKHLMIKFPIRLGVGVVKGDQQKARECYQAAVIDQVTQIERGNVEKKMRVPSSGAPGEDVEEVELSEGIITKLGTALGAKDRELVKDCLKRNQEIFVAEGGQMPGIKREIAEHKIKLFPNVRPVHQKKRKFGPERRTIIEEEVQRLLAAGFIREVKCPAWLANPVVVPKPKVTIQMPCLVSQRLQSKCPAHNSFFLNVSTYHICTEPRERLFNVIKDSKELQQPEPLVEAEKFDKSAYCDYHRSSGHRTRDCLKLKDEIERLIRHTHLLEKYIEKEGAKDNRTRESFNNQWQRKPYNNQWKRNDNRNNPNNIPVQRQNVPNKPREENKGSPVVMFIAGGDASGGDKPHQRASYADPKRLSQPSRYEIFHLHAEGSLTNTRISFGPEDCVGVRYPHDDAIVLMLRIHGRRVKRILVDTGSSADVLYFDALRQLNLASYPLTPMDTPLVGFAGDTVIPLGTIDLEVEFGEPPNSVVSRVKFIVVNAPSAYNVILGRKSLNDVGAIASTKHLMIKFPIRLGVGVVKGDQQKARECYQAAVIDQVTQIERGNVEKKMRVPSSGAPGEDVEEVELSEGIITKLGTALGAKDRELVKDCLKRNQEIFVAEGGQMPGIKREIAEHKIKLFPNVRPVHQKKRKFGPERRTIIEEEVQRLLAAGFIREVKCPAWLANPVVVPKPKVTIQMPCLVSQRLQSKCPAHNSFFLNVSTYHICTEPRERLFNVIKDSKELQQPEPLVEAEKFDKSAYCDYHRSSGHRTRDCLKLKDEIERLIRHTHLLEKYIEKEGAKDNRTRESFNNQLQRKPYNNQWKRNDNRNNPNNIPVQRQNVPNKPREENKGSPVVMFIAGGDASGGDKPHQRASYADPKRLSQPSRYEIFHLHAEGSLTNTRISFGPEDCVGVRYPHDDAIVLMLRIHGRRVKRILVDTGSSADVLYFDALRQLNLASYPLTPMDTPLVGFARDTVIPLGTIDLEVEFGEPPNSVVSRVKFIVVNAPSAYNVILGRKSLNDVGAIASTKHLMIKFPIRLGVGVVKGDQQKARECYQAAVIDQVTQIERGNVEKKMRVPSSGAPGEDVEEVELSEGIITKLGTALGAKDRELVKDCLKRNQEIFVAEGGQMPGIKREIAEHKIKLFPNVRPVHQKKRKFGPERRTIIEEEVQRLLAAGFIREVKCPAWLANPVVVPKPNNKWRVCIDFTDLNKACPKDPFPLPNIDALVDSTAGFSHLSIVDANAGYHQIKMCTEDEEKTSFLTEKGIYCYKVMPFGLKNAGAEYQRMVNKLFQGEIGKIMEAYVDDMVIKSCSGEEHVQHLERVFAKMKEVGMRLNPKKSFFCLGSGKFLGFIVSERGIEVHPSKCQAIANMEPPKTVKEVQELTGRIAALNRFISKSAEVCQPFFQTIRKNKKFQWTVECQDAFEKIKEYLATPPTISRPVKGETLYLYVATSETAVSAALIRIEENQQKPVYFVSRILRDAEIRYPPVEKVAFAFMIASRKLKPYFQAHPIKVLTDMPLRKALGQLDVAGRMLKWAVELSEYDVSFEPRTAYKGQILADFIVECTARQTENPKEEVWEVFVDGAASEKGSGVGVEIKGPKGEKFHYAIHLTFEVSNNVAEYEALLAGMRLMEAIGAKSVRFYMDSQLVVNQIKGEYAAINERLALYLEKVKTVLAAFERASVEYVPRTQNETADALSKIAKESDLDREKPIVMLEVPHPSIDVLAFEVYIVEAGKEWYALLWNFLKEGKLPEEDKVARKVKRWALEFTIRDGLLLKKGYGIPWLTCVGRAKADEIIAEVHEGICGSHQGITSLGRRIVRAGFYWSSLKKDVETYVRRCEKCQFHARIPRQPPHPMQSISSSWPFDVWGLDLLGPFPQGQGNVKFLVVAVEYFTKWIEAKPLATITSQKIVDFARHQIVYRYGIPHTFISDNGTQFTGAPFQDFCRGLGIRSCTSSVCHPQSNGLAEVSNRTILEGLKRKIEGSKNTWPEYLDEILWAYRTTPRSSTGRSPFSMIYGMEAVTPMEAVHPTLRTKSYTWEKNGTRREEDLETIYELREEARVKMEEYQRRMRRGFDKKVAPKHFQPGDWVLRKIEATGKQVGKLDPAWEGPFEIIKSIEARAYHLRDMRGKRIPNAWNAAHLRKFYV</sequence>
<keyword evidence="5" id="KW-0233">DNA recombination</keyword>
<evidence type="ECO:0000256" key="5">
    <source>
        <dbReference type="ARBA" id="ARBA00023172"/>
    </source>
</evidence>
<protein>
    <submittedName>
        <fullName evidence="11">Pol-polyprotein</fullName>
    </submittedName>
</protein>
<dbReference type="GO" id="GO:0016779">
    <property type="term" value="F:nucleotidyltransferase activity"/>
    <property type="evidence" value="ECO:0007669"/>
    <property type="project" value="UniProtKB-KW"/>
</dbReference>
<dbReference type="InterPro" id="IPR043502">
    <property type="entry name" value="DNA/RNA_pol_sf"/>
</dbReference>
<dbReference type="InterPro" id="IPR012337">
    <property type="entry name" value="RNaseH-like_sf"/>
</dbReference>
<dbReference type="PROSITE" id="PS50878">
    <property type="entry name" value="RT_POL"/>
    <property type="match status" value="1"/>
</dbReference>
<dbReference type="Proteomes" id="UP001140206">
    <property type="component" value="Chromosome 1"/>
</dbReference>
<dbReference type="Pfam" id="PF13456">
    <property type="entry name" value="RVT_3"/>
    <property type="match status" value="1"/>
</dbReference>
<feature type="compositionally biased region" description="Polar residues" evidence="7">
    <location>
        <begin position="458"/>
        <end position="468"/>
    </location>
</feature>
<dbReference type="SUPFAM" id="SSF56672">
    <property type="entry name" value="DNA/RNA polymerases"/>
    <property type="match status" value="3"/>
</dbReference>
<evidence type="ECO:0000259" key="10">
    <source>
        <dbReference type="PROSITE" id="PS50994"/>
    </source>
</evidence>
<feature type="region of interest" description="Disordered" evidence="7">
    <location>
        <begin position="451"/>
        <end position="530"/>
    </location>
</feature>
<dbReference type="PANTHER" id="PTHR37984:SF5">
    <property type="entry name" value="PROTEIN NYNRIN-LIKE"/>
    <property type="match status" value="1"/>
</dbReference>
<evidence type="ECO:0000259" key="8">
    <source>
        <dbReference type="PROSITE" id="PS50878"/>
    </source>
</evidence>
<dbReference type="GO" id="GO:0015074">
    <property type="term" value="P:DNA integration"/>
    <property type="evidence" value="ECO:0007669"/>
    <property type="project" value="InterPro"/>
</dbReference>
<dbReference type="InterPro" id="IPR041588">
    <property type="entry name" value="Integrase_H2C2"/>
</dbReference>
<feature type="region of interest" description="Disordered" evidence="7">
    <location>
        <begin position="1"/>
        <end position="23"/>
    </location>
</feature>
<evidence type="ECO:0000256" key="6">
    <source>
        <dbReference type="ARBA" id="ARBA00023268"/>
    </source>
</evidence>
<dbReference type="InterPro" id="IPR036397">
    <property type="entry name" value="RNaseH_sf"/>
</dbReference>
<dbReference type="Pfam" id="PF00665">
    <property type="entry name" value="rve"/>
    <property type="match status" value="1"/>
</dbReference>
<feature type="region of interest" description="Disordered" evidence="7">
    <location>
        <begin position="956"/>
        <end position="1035"/>
    </location>
</feature>
<evidence type="ECO:0000313" key="11">
    <source>
        <dbReference type="EMBL" id="KAJ4820387.1"/>
    </source>
</evidence>
<name>A0AAV8HRY4_9POAL</name>
<feature type="compositionally biased region" description="Polar residues" evidence="7">
    <location>
        <begin position="963"/>
        <end position="973"/>
    </location>
</feature>
<evidence type="ECO:0000256" key="4">
    <source>
        <dbReference type="ARBA" id="ARBA00022759"/>
    </source>
</evidence>
<feature type="compositionally biased region" description="Low complexity" evidence="7">
    <location>
        <begin position="478"/>
        <end position="493"/>
    </location>
</feature>
<dbReference type="Gene3D" id="2.40.70.10">
    <property type="entry name" value="Acid Proteases"/>
    <property type="match status" value="3"/>
</dbReference>
<dbReference type="InterPro" id="IPR001584">
    <property type="entry name" value="Integrase_cat-core"/>
</dbReference>
<dbReference type="InterPro" id="IPR043128">
    <property type="entry name" value="Rev_trsase/Diguanyl_cyclase"/>
</dbReference>
<dbReference type="Pfam" id="PF00078">
    <property type="entry name" value="RVT_1"/>
    <property type="match status" value="1"/>
</dbReference>
<dbReference type="PROSITE" id="PS50994">
    <property type="entry name" value="INTEGRASE"/>
    <property type="match status" value="1"/>
</dbReference>
<feature type="domain" description="Integrase catalytic" evidence="10">
    <location>
        <begin position="2016"/>
        <end position="2175"/>
    </location>
</feature>
<evidence type="ECO:0000256" key="2">
    <source>
        <dbReference type="ARBA" id="ARBA00022695"/>
    </source>
</evidence>
<dbReference type="SUPFAM" id="SSF53098">
    <property type="entry name" value="Ribonuclease H-like"/>
    <property type="match status" value="2"/>
</dbReference>
<dbReference type="Gene3D" id="1.10.340.70">
    <property type="match status" value="1"/>
</dbReference>
<dbReference type="PROSITE" id="PS50879">
    <property type="entry name" value="RNASE_H_1"/>
    <property type="match status" value="1"/>
</dbReference>
<feature type="domain" description="Reverse transcriptase" evidence="8">
    <location>
        <begin position="1330"/>
        <end position="1509"/>
    </location>
</feature>
<dbReference type="GO" id="GO:0006310">
    <property type="term" value="P:DNA recombination"/>
    <property type="evidence" value="ECO:0007669"/>
    <property type="project" value="UniProtKB-KW"/>
</dbReference>
<accession>A0AAV8HRY4</accession>
<keyword evidence="1" id="KW-0808">Transferase</keyword>
<dbReference type="Pfam" id="PF17921">
    <property type="entry name" value="Integrase_H2C2"/>
    <property type="match status" value="1"/>
</dbReference>
<keyword evidence="4" id="KW-0378">Hydrolase</keyword>
<dbReference type="Gene3D" id="3.30.70.270">
    <property type="match status" value="2"/>
</dbReference>
<dbReference type="InterPro" id="IPR050951">
    <property type="entry name" value="Retrovirus_Pol_polyprotein"/>
</dbReference>
<gene>
    <name evidence="11" type="ORF">LUZ62_032953</name>
</gene>
<dbReference type="GO" id="GO:0004523">
    <property type="term" value="F:RNA-DNA hybrid ribonuclease activity"/>
    <property type="evidence" value="ECO:0007669"/>
    <property type="project" value="InterPro"/>
</dbReference>
<keyword evidence="12" id="KW-1185">Reference proteome</keyword>
<dbReference type="InterPro" id="IPR000477">
    <property type="entry name" value="RT_dom"/>
</dbReference>
<feature type="domain" description="RNase H type-1" evidence="9">
    <location>
        <begin position="1730"/>
        <end position="1859"/>
    </location>
</feature>
<dbReference type="CDD" id="cd00303">
    <property type="entry name" value="retropepsin_like"/>
    <property type="match status" value="3"/>
</dbReference>
<dbReference type="Gene3D" id="3.10.10.10">
    <property type="entry name" value="HIV Type 1 Reverse Transcriptase, subunit A, domain 1"/>
    <property type="match status" value="3"/>
</dbReference>
<dbReference type="Pfam" id="PF17919">
    <property type="entry name" value="RT_RNaseH_2"/>
    <property type="match status" value="1"/>
</dbReference>
<keyword evidence="4" id="KW-0255">Endonuclease</keyword>
<keyword evidence="6" id="KW-0511">Multifunctional enzyme</keyword>
<dbReference type="CDD" id="cd01647">
    <property type="entry name" value="RT_LTR"/>
    <property type="match status" value="1"/>
</dbReference>